<evidence type="ECO:0000313" key="3">
    <source>
        <dbReference type="Proteomes" id="UP000054248"/>
    </source>
</evidence>
<reference evidence="3" key="2">
    <citation type="submission" date="2015-01" db="EMBL/GenBank/DDBJ databases">
        <title>Evolutionary Origins and Diversification of the Mycorrhizal Mutualists.</title>
        <authorList>
            <consortium name="DOE Joint Genome Institute"/>
            <consortium name="Mycorrhizal Genomics Consortium"/>
            <person name="Kohler A."/>
            <person name="Kuo A."/>
            <person name="Nagy L.G."/>
            <person name="Floudas D."/>
            <person name="Copeland A."/>
            <person name="Barry K.W."/>
            <person name="Cichocki N."/>
            <person name="Veneault-Fourrey C."/>
            <person name="LaButti K."/>
            <person name="Lindquist E.A."/>
            <person name="Lipzen A."/>
            <person name="Lundell T."/>
            <person name="Morin E."/>
            <person name="Murat C."/>
            <person name="Riley R."/>
            <person name="Ohm R."/>
            <person name="Sun H."/>
            <person name="Tunlid A."/>
            <person name="Henrissat B."/>
            <person name="Grigoriev I.V."/>
            <person name="Hibbett D.S."/>
            <person name="Martin F."/>
        </authorList>
    </citation>
    <scope>NUCLEOTIDE SEQUENCE [LARGE SCALE GENOMIC DNA]</scope>
    <source>
        <strain evidence="3">MUT 4182</strain>
    </source>
</reference>
<dbReference type="Proteomes" id="UP000054248">
    <property type="component" value="Unassembled WGS sequence"/>
</dbReference>
<feature type="compositionally biased region" description="Polar residues" evidence="1">
    <location>
        <begin position="180"/>
        <end position="195"/>
    </location>
</feature>
<evidence type="ECO:0000256" key="1">
    <source>
        <dbReference type="SAM" id="MobiDB-lite"/>
    </source>
</evidence>
<accession>A0A0C3KP72</accession>
<evidence type="ECO:0000313" key="2">
    <source>
        <dbReference type="EMBL" id="KIO23213.1"/>
    </source>
</evidence>
<proteinExistence type="predicted"/>
<reference evidence="2 3" key="1">
    <citation type="submission" date="2014-04" db="EMBL/GenBank/DDBJ databases">
        <authorList>
            <consortium name="DOE Joint Genome Institute"/>
            <person name="Kuo A."/>
            <person name="Girlanda M."/>
            <person name="Perotto S."/>
            <person name="Kohler A."/>
            <person name="Nagy L.G."/>
            <person name="Floudas D."/>
            <person name="Copeland A."/>
            <person name="Barry K.W."/>
            <person name="Cichocki N."/>
            <person name="Veneault-Fourrey C."/>
            <person name="LaButti K."/>
            <person name="Lindquist E.A."/>
            <person name="Lipzen A."/>
            <person name="Lundell T."/>
            <person name="Morin E."/>
            <person name="Murat C."/>
            <person name="Sun H."/>
            <person name="Tunlid A."/>
            <person name="Henrissat B."/>
            <person name="Grigoriev I.V."/>
            <person name="Hibbett D.S."/>
            <person name="Martin F."/>
            <person name="Nordberg H.P."/>
            <person name="Cantor M.N."/>
            <person name="Hua S.X."/>
        </authorList>
    </citation>
    <scope>NUCLEOTIDE SEQUENCE [LARGE SCALE GENOMIC DNA]</scope>
    <source>
        <strain evidence="2 3">MUT 4182</strain>
    </source>
</reference>
<gene>
    <name evidence="2" type="ORF">M407DRAFT_214951</name>
</gene>
<organism evidence="2 3">
    <name type="scientific">Tulasnella calospora MUT 4182</name>
    <dbReference type="NCBI Taxonomy" id="1051891"/>
    <lineage>
        <taxon>Eukaryota</taxon>
        <taxon>Fungi</taxon>
        <taxon>Dikarya</taxon>
        <taxon>Basidiomycota</taxon>
        <taxon>Agaricomycotina</taxon>
        <taxon>Agaricomycetes</taxon>
        <taxon>Cantharellales</taxon>
        <taxon>Tulasnellaceae</taxon>
        <taxon>Tulasnella</taxon>
    </lineage>
</organism>
<sequence>MDSSTSDEGLTWLEAALEARLSSPSAQLDECVTSGLHLELEFLPPDISKNLRRTGQECLLPGTVDLNLTLQQAIRQPVGIIFTLGNADGTGAPGVIGEWEPSPLIPATLCPAEFEKDIIREAVEGDTFKASEGNQRLEMSALQEDSPSSYVSMERPDRTLQATLSLEQTGVYDGTEKIIDSSQGKALSRARITSKSSGRPRGRPRGRSTAKENAKPKASLKRKR</sequence>
<protein>
    <submittedName>
        <fullName evidence="2">Uncharacterized protein</fullName>
    </submittedName>
</protein>
<feature type="compositionally biased region" description="Basic residues" evidence="1">
    <location>
        <begin position="198"/>
        <end position="208"/>
    </location>
</feature>
<name>A0A0C3KP72_9AGAM</name>
<feature type="region of interest" description="Disordered" evidence="1">
    <location>
        <begin position="175"/>
        <end position="224"/>
    </location>
</feature>
<dbReference type="HOGENOM" id="CLU_1235828_0_0_1"/>
<dbReference type="EMBL" id="KN823090">
    <property type="protein sequence ID" value="KIO23213.1"/>
    <property type="molecule type" value="Genomic_DNA"/>
</dbReference>
<dbReference type="AlphaFoldDB" id="A0A0C3KP72"/>
<dbReference type="OrthoDB" id="3240341at2759"/>
<keyword evidence="3" id="KW-1185">Reference proteome</keyword>